<evidence type="ECO:0000313" key="3">
    <source>
        <dbReference type="Proteomes" id="UP001209694"/>
    </source>
</evidence>
<comment type="caution">
    <text evidence="2">The sequence shown here is derived from an EMBL/GenBank/DDBJ whole genome shotgun (WGS) entry which is preliminary data.</text>
</comment>
<organism evidence="2 3">
    <name type="scientific">Leptospira levettii</name>
    <dbReference type="NCBI Taxonomy" id="2023178"/>
    <lineage>
        <taxon>Bacteria</taxon>
        <taxon>Pseudomonadati</taxon>
        <taxon>Spirochaetota</taxon>
        <taxon>Spirochaetia</taxon>
        <taxon>Leptospirales</taxon>
        <taxon>Leptospiraceae</taxon>
        <taxon>Leptospira</taxon>
    </lineage>
</organism>
<sequence length="96" mass="10704">FFEQTVPLGGKLKKARQIYDQEAKQLEIGTTAQQTSIKNTVRMAFFEALGTQQQVEINSQLVTIAQQAVSTTSELFNVGQADKPDFLQAQIELEEV</sequence>
<evidence type="ECO:0000256" key="1">
    <source>
        <dbReference type="ARBA" id="ARBA00007613"/>
    </source>
</evidence>
<dbReference type="EMBL" id="JAMQQD010000037">
    <property type="protein sequence ID" value="MCW7517282.1"/>
    <property type="molecule type" value="Genomic_DNA"/>
</dbReference>
<comment type="similarity">
    <text evidence="1">Belongs to the outer membrane factor (OMF) (TC 1.B.17) family.</text>
</comment>
<dbReference type="RefSeq" id="WP_265394699.1">
    <property type="nucleotide sequence ID" value="NZ_JAMQQD010000037.1"/>
</dbReference>
<protein>
    <submittedName>
        <fullName evidence="2">TolC family protein</fullName>
    </submittedName>
</protein>
<accession>A0AAW5V860</accession>
<evidence type="ECO:0000313" key="2">
    <source>
        <dbReference type="EMBL" id="MCW7517282.1"/>
    </source>
</evidence>
<name>A0AAW5V860_9LEPT</name>
<dbReference type="AlphaFoldDB" id="A0AAW5V860"/>
<dbReference type="InterPro" id="IPR003423">
    <property type="entry name" value="OMP_efflux"/>
</dbReference>
<feature type="non-terminal residue" evidence="2">
    <location>
        <position position="1"/>
    </location>
</feature>
<gene>
    <name evidence="2" type="ORF">ND810_19100</name>
</gene>
<dbReference type="Gene3D" id="1.20.1600.10">
    <property type="entry name" value="Outer membrane efflux proteins (OEP)"/>
    <property type="match status" value="1"/>
</dbReference>
<reference evidence="2" key="1">
    <citation type="submission" date="2022-06" db="EMBL/GenBank/DDBJ databases">
        <title>Leptospira isolates from biofilms formed at urban environments.</title>
        <authorList>
            <person name="Ribeiro P.S."/>
            <person name="Sousa T."/>
            <person name="Carvalho N."/>
            <person name="Aburjaile F."/>
            <person name="Neves F."/>
            <person name="Oliveira D."/>
            <person name="Blanco L."/>
            <person name="Lima J."/>
            <person name="Costa F."/>
            <person name="Brenig B."/>
            <person name="Soares S."/>
            <person name="Ramos R."/>
            <person name="Goes-Neto A."/>
            <person name="Matiuzzi M."/>
            <person name="Azevedo V."/>
            <person name="Ristow P."/>
        </authorList>
    </citation>
    <scope>NUCLEOTIDE SEQUENCE</scope>
    <source>
        <strain evidence="2">VSF7</strain>
    </source>
</reference>
<proteinExistence type="inferred from homology"/>
<dbReference type="Pfam" id="PF02321">
    <property type="entry name" value="OEP"/>
    <property type="match status" value="1"/>
</dbReference>
<dbReference type="SUPFAM" id="SSF56954">
    <property type="entry name" value="Outer membrane efflux proteins (OEP)"/>
    <property type="match status" value="1"/>
</dbReference>
<dbReference type="Proteomes" id="UP001209694">
    <property type="component" value="Unassembled WGS sequence"/>
</dbReference>
<dbReference type="GO" id="GO:0015562">
    <property type="term" value="F:efflux transmembrane transporter activity"/>
    <property type="evidence" value="ECO:0007669"/>
    <property type="project" value="InterPro"/>
</dbReference>
<feature type="non-terminal residue" evidence="2">
    <location>
        <position position="96"/>
    </location>
</feature>